<reference evidence="1 2" key="1">
    <citation type="journal article" date="2016" name="Mol. Biol. Evol.">
        <title>Comparative Genomics of Early-Diverging Mushroom-Forming Fungi Provides Insights into the Origins of Lignocellulose Decay Capabilities.</title>
        <authorList>
            <person name="Nagy L.G."/>
            <person name="Riley R."/>
            <person name="Tritt A."/>
            <person name="Adam C."/>
            <person name="Daum C."/>
            <person name="Floudas D."/>
            <person name="Sun H."/>
            <person name="Yadav J.S."/>
            <person name="Pangilinan J."/>
            <person name="Larsson K.H."/>
            <person name="Matsuura K."/>
            <person name="Barry K."/>
            <person name="Labutti K."/>
            <person name="Kuo R."/>
            <person name="Ohm R.A."/>
            <person name="Bhattacharya S.S."/>
            <person name="Shirouzu T."/>
            <person name="Yoshinaga Y."/>
            <person name="Martin F.M."/>
            <person name="Grigoriev I.V."/>
            <person name="Hibbett D.S."/>
        </authorList>
    </citation>
    <scope>NUCLEOTIDE SEQUENCE [LARGE SCALE GENOMIC DNA]</scope>
    <source>
        <strain evidence="1 2">HHB12029</strain>
    </source>
</reference>
<organism evidence="1 2">
    <name type="scientific">Exidia glandulosa HHB12029</name>
    <dbReference type="NCBI Taxonomy" id="1314781"/>
    <lineage>
        <taxon>Eukaryota</taxon>
        <taxon>Fungi</taxon>
        <taxon>Dikarya</taxon>
        <taxon>Basidiomycota</taxon>
        <taxon>Agaricomycotina</taxon>
        <taxon>Agaricomycetes</taxon>
        <taxon>Auriculariales</taxon>
        <taxon>Exidiaceae</taxon>
        <taxon>Exidia</taxon>
    </lineage>
</organism>
<dbReference type="AlphaFoldDB" id="A0A165CJX8"/>
<evidence type="ECO:0000313" key="2">
    <source>
        <dbReference type="Proteomes" id="UP000077266"/>
    </source>
</evidence>
<protein>
    <submittedName>
        <fullName evidence="1">Uncharacterized protein</fullName>
    </submittedName>
</protein>
<evidence type="ECO:0000313" key="1">
    <source>
        <dbReference type="EMBL" id="KZV82603.1"/>
    </source>
</evidence>
<dbReference type="STRING" id="1314781.A0A165CJX8"/>
<sequence length="155" mass="17158">MGRGIQPRTISGRDPKGAESFISSVVSHTETEADALEFEQALGELDINAELTPDQRARLLSVLWENRRDAAPISTAPFRVSPEGRRFIEEEVAKLLASDVIEESDSPWATNVVLIKQRDDYLNQFQGRDRGGGSSEVCFSYASRPIPIQANAVRL</sequence>
<dbReference type="EMBL" id="KV426312">
    <property type="protein sequence ID" value="KZV82603.1"/>
    <property type="molecule type" value="Genomic_DNA"/>
</dbReference>
<name>A0A165CJX8_EXIGL</name>
<accession>A0A165CJX8</accession>
<dbReference type="OrthoDB" id="420169at2759"/>
<proteinExistence type="predicted"/>
<keyword evidence="2" id="KW-1185">Reference proteome</keyword>
<dbReference type="InParanoid" id="A0A165CJX8"/>
<dbReference type="Gene3D" id="3.10.10.10">
    <property type="entry name" value="HIV Type 1 Reverse Transcriptase, subunit A, domain 1"/>
    <property type="match status" value="1"/>
</dbReference>
<dbReference type="InterPro" id="IPR043502">
    <property type="entry name" value="DNA/RNA_pol_sf"/>
</dbReference>
<gene>
    <name evidence="1" type="ORF">EXIGLDRAFT_338521</name>
</gene>
<dbReference type="Proteomes" id="UP000077266">
    <property type="component" value="Unassembled WGS sequence"/>
</dbReference>
<dbReference type="SUPFAM" id="SSF56672">
    <property type="entry name" value="DNA/RNA polymerases"/>
    <property type="match status" value="1"/>
</dbReference>